<dbReference type="Proteomes" id="UP000052167">
    <property type="component" value="Unassembled WGS sequence"/>
</dbReference>
<keyword evidence="1" id="KW-0732">Signal</keyword>
<dbReference type="Gene3D" id="2.60.120.1140">
    <property type="entry name" value="Protein of unknown function DUF192"/>
    <property type="match status" value="1"/>
</dbReference>
<name>A0A922P5A8_9HYPH</name>
<gene>
    <name evidence="2" type="ORF">GV68_15030</name>
</gene>
<dbReference type="InterPro" id="IPR003795">
    <property type="entry name" value="DUF192"/>
</dbReference>
<evidence type="ECO:0000313" key="2">
    <source>
        <dbReference type="EMBL" id="KEQ10235.1"/>
    </source>
</evidence>
<keyword evidence="3" id="KW-1185">Reference proteome</keyword>
<organism evidence="2 3">
    <name type="scientific">Pseudorhizobium pelagicum</name>
    <dbReference type="NCBI Taxonomy" id="1509405"/>
    <lineage>
        <taxon>Bacteria</taxon>
        <taxon>Pseudomonadati</taxon>
        <taxon>Pseudomonadota</taxon>
        <taxon>Alphaproteobacteria</taxon>
        <taxon>Hyphomicrobiales</taxon>
        <taxon>Rhizobiaceae</taxon>
        <taxon>Rhizobium/Agrobacterium group</taxon>
        <taxon>Pseudorhizobium</taxon>
    </lineage>
</organism>
<dbReference type="Pfam" id="PF02643">
    <property type="entry name" value="DUF192"/>
    <property type="match status" value="1"/>
</dbReference>
<dbReference type="InterPro" id="IPR038695">
    <property type="entry name" value="Saro_0823-like_sf"/>
</dbReference>
<reference evidence="2 3" key="1">
    <citation type="submission" date="2014-06" db="EMBL/GenBank/DDBJ databases">
        <title>Rhizobium pelagicum/R2-400B4.</title>
        <authorList>
            <person name="Kimes N.E."/>
            <person name="Lopez-Perez M."/>
        </authorList>
    </citation>
    <scope>NUCLEOTIDE SEQUENCE [LARGE SCALE GENOMIC DNA]</scope>
    <source>
        <strain evidence="2 3">R2-400B4</strain>
    </source>
</reference>
<dbReference type="AlphaFoldDB" id="A0A922P5A8"/>
<evidence type="ECO:0000256" key="1">
    <source>
        <dbReference type="SAM" id="SignalP"/>
    </source>
</evidence>
<comment type="caution">
    <text evidence="2">The sequence shown here is derived from an EMBL/GenBank/DDBJ whole genome shotgun (WGS) entry which is preliminary data.</text>
</comment>
<dbReference type="PANTHER" id="PTHR37953">
    <property type="entry name" value="UPF0127 PROTEIN MJ1496"/>
    <property type="match status" value="1"/>
</dbReference>
<dbReference type="EMBL" id="JOKJ01000003">
    <property type="protein sequence ID" value="KEQ10235.1"/>
    <property type="molecule type" value="Genomic_DNA"/>
</dbReference>
<protein>
    <submittedName>
        <fullName evidence="2">Signal peptide protein</fullName>
    </submittedName>
</protein>
<feature type="chain" id="PRO_5037069117" evidence="1">
    <location>
        <begin position="27"/>
        <end position="158"/>
    </location>
</feature>
<dbReference type="PANTHER" id="PTHR37953:SF1">
    <property type="entry name" value="UPF0127 PROTEIN MJ1496"/>
    <property type="match status" value="1"/>
</dbReference>
<feature type="signal peptide" evidence="1">
    <location>
        <begin position="1"/>
        <end position="26"/>
    </location>
</feature>
<sequence length="158" mass="17584">MRTAMSFFRKGALAALFVLLASVASAQLQFDREELVIETQDGKRHAFDVELALTPEQRSQGLMHRESMPPDHGMLFDFDDTRPVSMWMQNTPLPLDMLFIQKDGTISHIHEMAVPFSQAIIDSRGPVSYVLELNGGRADALGITSGDRVISPRIEAGR</sequence>
<accession>A0A922P5A8</accession>
<proteinExistence type="predicted"/>
<evidence type="ECO:0000313" key="3">
    <source>
        <dbReference type="Proteomes" id="UP000052167"/>
    </source>
</evidence>